<dbReference type="Proteomes" id="UP000828390">
    <property type="component" value="Unassembled WGS sequence"/>
</dbReference>
<dbReference type="AlphaFoldDB" id="A0A9D3Y8M7"/>
<evidence type="ECO:0000313" key="2">
    <source>
        <dbReference type="Proteomes" id="UP000828390"/>
    </source>
</evidence>
<dbReference type="EMBL" id="JAIWYP010000016">
    <property type="protein sequence ID" value="KAH3693902.1"/>
    <property type="molecule type" value="Genomic_DNA"/>
</dbReference>
<name>A0A9D3Y8M7_DREPO</name>
<reference evidence="1" key="1">
    <citation type="journal article" date="2019" name="bioRxiv">
        <title>The Genome of the Zebra Mussel, Dreissena polymorpha: A Resource for Invasive Species Research.</title>
        <authorList>
            <person name="McCartney M.A."/>
            <person name="Auch B."/>
            <person name="Kono T."/>
            <person name="Mallez S."/>
            <person name="Zhang Y."/>
            <person name="Obille A."/>
            <person name="Becker A."/>
            <person name="Abrahante J.E."/>
            <person name="Garbe J."/>
            <person name="Badalamenti J.P."/>
            <person name="Herman A."/>
            <person name="Mangelson H."/>
            <person name="Liachko I."/>
            <person name="Sullivan S."/>
            <person name="Sone E.D."/>
            <person name="Koren S."/>
            <person name="Silverstein K.A.T."/>
            <person name="Beckman K.B."/>
            <person name="Gohl D.M."/>
        </authorList>
    </citation>
    <scope>NUCLEOTIDE SEQUENCE</scope>
    <source>
        <strain evidence="1">Duluth1</strain>
        <tissue evidence="1">Whole animal</tissue>
    </source>
</reference>
<keyword evidence="2" id="KW-1185">Reference proteome</keyword>
<sequence length="258" mass="28460">MGSDHFPQQVTLHSYIAQGTEAQCSGEQKFLLEKANWAQFRDLCSDLSLADVHCQDSNQFCNILTSKILSIAECSIPVGCPAHVNISGYEQADRGAKEGLFRGVVDAGEPLAPTEIYSLTKKFVVGQWNLRTDNFASRRHTFTRPAKTLRPPDRYSASIVLNRAIMRLRMGTTLLPGGTGKYVLGVDPACPRCQEPLTALHMLLHCPNHKAQRDHLHCTPMEVVLNLSNVLDPMGAARGPVFSALAKYLLDCQITDKI</sequence>
<reference evidence="1" key="2">
    <citation type="submission" date="2020-11" db="EMBL/GenBank/DDBJ databases">
        <authorList>
            <person name="McCartney M.A."/>
            <person name="Auch B."/>
            <person name="Kono T."/>
            <person name="Mallez S."/>
            <person name="Becker A."/>
            <person name="Gohl D.M."/>
            <person name="Silverstein K.A.T."/>
            <person name="Koren S."/>
            <person name="Bechman K.B."/>
            <person name="Herman A."/>
            <person name="Abrahante J.E."/>
            <person name="Garbe J."/>
        </authorList>
    </citation>
    <scope>NUCLEOTIDE SEQUENCE</scope>
    <source>
        <strain evidence="1">Duluth1</strain>
        <tissue evidence="1">Whole animal</tissue>
    </source>
</reference>
<accession>A0A9D3Y8M7</accession>
<protein>
    <submittedName>
        <fullName evidence="1">Uncharacterized protein</fullName>
    </submittedName>
</protein>
<proteinExistence type="predicted"/>
<organism evidence="1 2">
    <name type="scientific">Dreissena polymorpha</name>
    <name type="common">Zebra mussel</name>
    <name type="synonym">Mytilus polymorpha</name>
    <dbReference type="NCBI Taxonomy" id="45954"/>
    <lineage>
        <taxon>Eukaryota</taxon>
        <taxon>Metazoa</taxon>
        <taxon>Spiralia</taxon>
        <taxon>Lophotrochozoa</taxon>
        <taxon>Mollusca</taxon>
        <taxon>Bivalvia</taxon>
        <taxon>Autobranchia</taxon>
        <taxon>Heteroconchia</taxon>
        <taxon>Euheterodonta</taxon>
        <taxon>Imparidentia</taxon>
        <taxon>Neoheterodontei</taxon>
        <taxon>Myida</taxon>
        <taxon>Dreissenoidea</taxon>
        <taxon>Dreissenidae</taxon>
        <taxon>Dreissena</taxon>
    </lineage>
</organism>
<gene>
    <name evidence="1" type="ORF">DPMN_081341</name>
</gene>
<evidence type="ECO:0000313" key="1">
    <source>
        <dbReference type="EMBL" id="KAH3693902.1"/>
    </source>
</evidence>
<comment type="caution">
    <text evidence="1">The sequence shown here is derived from an EMBL/GenBank/DDBJ whole genome shotgun (WGS) entry which is preliminary data.</text>
</comment>